<keyword evidence="1" id="KW-0472">Membrane</keyword>
<dbReference type="EMBL" id="JACHJS010000001">
    <property type="protein sequence ID" value="MBB4964127.1"/>
    <property type="molecule type" value="Genomic_DNA"/>
</dbReference>
<organism evidence="2 3">
    <name type="scientific">Saccharothrix violaceirubra</name>
    <dbReference type="NCBI Taxonomy" id="413306"/>
    <lineage>
        <taxon>Bacteria</taxon>
        <taxon>Bacillati</taxon>
        <taxon>Actinomycetota</taxon>
        <taxon>Actinomycetes</taxon>
        <taxon>Pseudonocardiales</taxon>
        <taxon>Pseudonocardiaceae</taxon>
        <taxon>Saccharothrix</taxon>
    </lineage>
</organism>
<gene>
    <name evidence="2" type="ORF">F4559_001486</name>
</gene>
<protein>
    <submittedName>
        <fullName evidence="2">Uncharacterized protein</fullName>
    </submittedName>
</protein>
<feature type="transmembrane region" description="Helical" evidence="1">
    <location>
        <begin position="21"/>
        <end position="38"/>
    </location>
</feature>
<keyword evidence="1" id="KW-0812">Transmembrane</keyword>
<feature type="transmembrane region" description="Helical" evidence="1">
    <location>
        <begin position="44"/>
        <end position="70"/>
    </location>
</feature>
<sequence length="90" mass="9444">MAIGVAMVNGDSSRARHIAQVWSAVAILCLPFGWAVDVSLPVDYWAGVFAGAYGILASPLVALAVALVWWPVRALAASARNPRRPRSAGS</sequence>
<evidence type="ECO:0000313" key="3">
    <source>
        <dbReference type="Proteomes" id="UP000542674"/>
    </source>
</evidence>
<name>A0A7W7WUR6_9PSEU</name>
<reference evidence="2 3" key="1">
    <citation type="submission" date="2020-08" db="EMBL/GenBank/DDBJ databases">
        <title>Sequencing the genomes of 1000 actinobacteria strains.</title>
        <authorList>
            <person name="Klenk H.-P."/>
        </authorList>
    </citation>
    <scope>NUCLEOTIDE SEQUENCE [LARGE SCALE GENOMIC DNA]</scope>
    <source>
        <strain evidence="2 3">DSM 45084</strain>
    </source>
</reference>
<dbReference type="RefSeq" id="WP_184666962.1">
    <property type="nucleotide sequence ID" value="NZ_BAABAI010000003.1"/>
</dbReference>
<evidence type="ECO:0000313" key="2">
    <source>
        <dbReference type="EMBL" id="MBB4964127.1"/>
    </source>
</evidence>
<evidence type="ECO:0000256" key="1">
    <source>
        <dbReference type="SAM" id="Phobius"/>
    </source>
</evidence>
<dbReference type="Proteomes" id="UP000542674">
    <property type="component" value="Unassembled WGS sequence"/>
</dbReference>
<keyword evidence="1" id="KW-1133">Transmembrane helix</keyword>
<accession>A0A7W7WUR6</accession>
<keyword evidence="3" id="KW-1185">Reference proteome</keyword>
<comment type="caution">
    <text evidence="2">The sequence shown here is derived from an EMBL/GenBank/DDBJ whole genome shotgun (WGS) entry which is preliminary data.</text>
</comment>
<dbReference type="AlphaFoldDB" id="A0A7W7WUR6"/>
<proteinExistence type="predicted"/>